<keyword evidence="2" id="KW-1185">Reference proteome</keyword>
<reference evidence="1 2" key="1">
    <citation type="submission" date="2014-04" db="EMBL/GenBank/DDBJ databases">
        <authorList>
            <consortium name="DOE Joint Genome Institute"/>
            <person name="Kuo A."/>
            <person name="Tarkka M."/>
            <person name="Buscot F."/>
            <person name="Kohler A."/>
            <person name="Nagy L.G."/>
            <person name="Floudas D."/>
            <person name="Copeland A."/>
            <person name="Barry K.W."/>
            <person name="Cichocki N."/>
            <person name="Veneault-Fourrey C."/>
            <person name="LaButti K."/>
            <person name="Lindquist E.A."/>
            <person name="Lipzen A."/>
            <person name="Lundell T."/>
            <person name="Morin E."/>
            <person name="Murat C."/>
            <person name="Sun H."/>
            <person name="Tunlid A."/>
            <person name="Henrissat B."/>
            <person name="Grigoriev I.V."/>
            <person name="Hibbett D.S."/>
            <person name="Martin F."/>
            <person name="Nordberg H.P."/>
            <person name="Cantor M.N."/>
            <person name="Hua S.X."/>
        </authorList>
    </citation>
    <scope>NUCLEOTIDE SEQUENCE [LARGE SCALE GENOMIC DNA]</scope>
    <source>
        <strain evidence="1 2">F 1598</strain>
    </source>
</reference>
<organism evidence="1 2">
    <name type="scientific">Piloderma croceum (strain F 1598)</name>
    <dbReference type="NCBI Taxonomy" id="765440"/>
    <lineage>
        <taxon>Eukaryota</taxon>
        <taxon>Fungi</taxon>
        <taxon>Dikarya</taxon>
        <taxon>Basidiomycota</taxon>
        <taxon>Agaricomycotina</taxon>
        <taxon>Agaricomycetes</taxon>
        <taxon>Agaricomycetidae</taxon>
        <taxon>Atheliales</taxon>
        <taxon>Atheliaceae</taxon>
        <taxon>Piloderma</taxon>
    </lineage>
</organism>
<dbReference type="InParanoid" id="A0A0C3G5E6"/>
<dbReference type="AlphaFoldDB" id="A0A0C3G5E6"/>
<feature type="non-terminal residue" evidence="1">
    <location>
        <position position="1"/>
    </location>
</feature>
<gene>
    <name evidence="1" type="ORF">PILCRDRAFT_775915</name>
</gene>
<reference evidence="2" key="2">
    <citation type="submission" date="2015-01" db="EMBL/GenBank/DDBJ databases">
        <title>Evolutionary Origins and Diversification of the Mycorrhizal Mutualists.</title>
        <authorList>
            <consortium name="DOE Joint Genome Institute"/>
            <consortium name="Mycorrhizal Genomics Consortium"/>
            <person name="Kohler A."/>
            <person name="Kuo A."/>
            <person name="Nagy L.G."/>
            <person name="Floudas D."/>
            <person name="Copeland A."/>
            <person name="Barry K.W."/>
            <person name="Cichocki N."/>
            <person name="Veneault-Fourrey C."/>
            <person name="LaButti K."/>
            <person name="Lindquist E.A."/>
            <person name="Lipzen A."/>
            <person name="Lundell T."/>
            <person name="Morin E."/>
            <person name="Murat C."/>
            <person name="Riley R."/>
            <person name="Ohm R."/>
            <person name="Sun H."/>
            <person name="Tunlid A."/>
            <person name="Henrissat B."/>
            <person name="Grigoriev I.V."/>
            <person name="Hibbett D.S."/>
            <person name="Martin F."/>
        </authorList>
    </citation>
    <scope>NUCLEOTIDE SEQUENCE [LARGE SCALE GENOMIC DNA]</scope>
    <source>
        <strain evidence="2">F 1598</strain>
    </source>
</reference>
<sequence>RTLVSVPHWRVSETFLHTVFRHQFLSKYSQLRSTYSVLNTLTTQSRRRCPCQVCPLARTTDQFGPRWRVTVTRRIIRWA</sequence>
<dbReference type="Proteomes" id="UP000054166">
    <property type="component" value="Unassembled WGS sequence"/>
</dbReference>
<dbReference type="HOGENOM" id="CLU_2612580_0_0_1"/>
<evidence type="ECO:0000313" key="2">
    <source>
        <dbReference type="Proteomes" id="UP000054166"/>
    </source>
</evidence>
<accession>A0A0C3G5E6</accession>
<dbReference type="EMBL" id="KN832983">
    <property type="protein sequence ID" value="KIM85871.1"/>
    <property type="molecule type" value="Genomic_DNA"/>
</dbReference>
<evidence type="ECO:0000313" key="1">
    <source>
        <dbReference type="EMBL" id="KIM85871.1"/>
    </source>
</evidence>
<proteinExistence type="predicted"/>
<name>A0A0C3G5E6_PILCF</name>
<protein>
    <submittedName>
        <fullName evidence="1">Uncharacterized protein</fullName>
    </submittedName>
</protein>